<dbReference type="PANTHER" id="PTHR43132">
    <property type="entry name" value="ARSENICAL RESISTANCE OPERON REPRESSOR ARSR-RELATED"/>
    <property type="match status" value="1"/>
</dbReference>
<dbReference type="Pfam" id="PF12840">
    <property type="entry name" value="HTH_20"/>
    <property type="match status" value="1"/>
</dbReference>
<accession>A0A285GZA7</accession>
<dbReference type="InterPro" id="IPR036388">
    <property type="entry name" value="WH-like_DNA-bd_sf"/>
</dbReference>
<dbReference type="GO" id="GO:0003677">
    <property type="term" value="F:DNA binding"/>
    <property type="evidence" value="ECO:0007669"/>
    <property type="project" value="UniProtKB-KW"/>
</dbReference>
<dbReference type="SUPFAM" id="SSF46785">
    <property type="entry name" value="Winged helix' DNA-binding domain"/>
    <property type="match status" value="1"/>
</dbReference>
<proteinExistence type="predicted"/>
<evidence type="ECO:0000256" key="2">
    <source>
        <dbReference type="ARBA" id="ARBA00023125"/>
    </source>
</evidence>
<feature type="domain" description="HTH arsR-type" evidence="4">
    <location>
        <begin position="229"/>
        <end position="305"/>
    </location>
</feature>
<dbReference type="PRINTS" id="PR00778">
    <property type="entry name" value="HTHARSR"/>
</dbReference>
<name>A0A285GZA7_9ACTN</name>
<keyword evidence="1" id="KW-0805">Transcription regulation</keyword>
<dbReference type="Proteomes" id="UP000219612">
    <property type="component" value="Unassembled WGS sequence"/>
</dbReference>
<evidence type="ECO:0000256" key="3">
    <source>
        <dbReference type="ARBA" id="ARBA00023163"/>
    </source>
</evidence>
<dbReference type="GO" id="GO:0003700">
    <property type="term" value="F:DNA-binding transcription factor activity"/>
    <property type="evidence" value="ECO:0007669"/>
    <property type="project" value="InterPro"/>
</dbReference>
<organism evidence="5 6">
    <name type="scientific">Paractinoplanes atraurantiacus</name>
    <dbReference type="NCBI Taxonomy" id="1036182"/>
    <lineage>
        <taxon>Bacteria</taxon>
        <taxon>Bacillati</taxon>
        <taxon>Actinomycetota</taxon>
        <taxon>Actinomycetes</taxon>
        <taxon>Micromonosporales</taxon>
        <taxon>Micromonosporaceae</taxon>
        <taxon>Paractinoplanes</taxon>
    </lineage>
</organism>
<keyword evidence="6" id="KW-1185">Reference proteome</keyword>
<dbReference type="InterPro" id="IPR036390">
    <property type="entry name" value="WH_DNA-bd_sf"/>
</dbReference>
<dbReference type="InterPro" id="IPR051011">
    <property type="entry name" value="Metal_resp_trans_reg"/>
</dbReference>
<dbReference type="EMBL" id="OBDY01000003">
    <property type="protein sequence ID" value="SNY28815.1"/>
    <property type="molecule type" value="Genomic_DNA"/>
</dbReference>
<dbReference type="PANTHER" id="PTHR43132:SF8">
    <property type="entry name" value="HTH-TYPE TRANSCRIPTIONAL REGULATOR KMTR"/>
    <property type="match status" value="1"/>
</dbReference>
<dbReference type="CDD" id="cd00090">
    <property type="entry name" value="HTH_ARSR"/>
    <property type="match status" value="1"/>
</dbReference>
<evidence type="ECO:0000313" key="6">
    <source>
        <dbReference type="Proteomes" id="UP000219612"/>
    </source>
</evidence>
<dbReference type="InterPro" id="IPR011991">
    <property type="entry name" value="ArsR-like_HTH"/>
</dbReference>
<evidence type="ECO:0000259" key="4">
    <source>
        <dbReference type="SMART" id="SM00418"/>
    </source>
</evidence>
<keyword evidence="3" id="KW-0804">Transcription</keyword>
<dbReference type="Gene3D" id="1.10.10.10">
    <property type="entry name" value="Winged helix-like DNA-binding domain superfamily/Winged helix DNA-binding domain"/>
    <property type="match status" value="1"/>
</dbReference>
<sequence>MLRLLFEPADRGRVIFDIAWHAETIGSVQALRQPVSGPFLDRWRQTVRPRVRGAAAALFDVIPAEGLVPDFLTPEGYSGWPTDRFAKALRAAGTATACGELRGIDDAHRRTLAGLADAMEAYHRICIAPTVTTVDALLRAELAHRAGLILTDGVDAALATLGPDIRWTPPALEVRSPAEGEIRLGGRGLRLVPSVFWSRPGVIAEASGRPTLAYPIHPAPASWAEPRDDPLAALVGPTRARVLRALVTGRSTTELARDLRISAASASGHVTALRAAGLAATRRAGRAVRHTLTPLGLQVLASTRFRASRTEA</sequence>
<keyword evidence="2 5" id="KW-0238">DNA-binding</keyword>
<dbReference type="RefSeq" id="WP_097319367.1">
    <property type="nucleotide sequence ID" value="NZ_OBDY01000003.1"/>
</dbReference>
<evidence type="ECO:0000256" key="1">
    <source>
        <dbReference type="ARBA" id="ARBA00023015"/>
    </source>
</evidence>
<reference evidence="5 6" key="1">
    <citation type="submission" date="2017-09" db="EMBL/GenBank/DDBJ databases">
        <authorList>
            <person name="Ehlers B."/>
            <person name="Leendertz F.H."/>
        </authorList>
    </citation>
    <scope>NUCLEOTIDE SEQUENCE [LARGE SCALE GENOMIC DNA]</scope>
    <source>
        <strain evidence="5 6">CGMCC 4.6857</strain>
    </source>
</reference>
<dbReference type="InterPro" id="IPR001845">
    <property type="entry name" value="HTH_ArsR_DNA-bd_dom"/>
</dbReference>
<evidence type="ECO:0000313" key="5">
    <source>
        <dbReference type="EMBL" id="SNY28815.1"/>
    </source>
</evidence>
<protein>
    <submittedName>
        <fullName evidence="5">DNA-binding transcriptional regulator, ArsR family</fullName>
    </submittedName>
</protein>
<dbReference type="OrthoDB" id="3808065at2"/>
<dbReference type="SMART" id="SM00418">
    <property type="entry name" value="HTH_ARSR"/>
    <property type="match status" value="1"/>
</dbReference>
<dbReference type="AlphaFoldDB" id="A0A285GZA7"/>
<gene>
    <name evidence="5" type="ORF">SAMN05421748_103138</name>
</gene>